<organism evidence="1 2">
    <name type="scientific">Tolumonas osonensis</name>
    <dbReference type="NCBI Taxonomy" id="675874"/>
    <lineage>
        <taxon>Bacteria</taxon>
        <taxon>Pseudomonadati</taxon>
        <taxon>Pseudomonadota</taxon>
        <taxon>Gammaproteobacteria</taxon>
        <taxon>Aeromonadales</taxon>
        <taxon>Aeromonadaceae</taxon>
        <taxon>Tolumonas</taxon>
    </lineage>
</organism>
<dbReference type="Proteomes" id="UP000585721">
    <property type="component" value="Unassembled WGS sequence"/>
</dbReference>
<name>A0A841GBT6_9GAMM</name>
<reference evidence="1 2" key="1">
    <citation type="submission" date="2020-08" db="EMBL/GenBank/DDBJ databases">
        <title>Genomic Encyclopedia of Type Strains, Phase IV (KMG-IV): sequencing the most valuable type-strain genomes for metagenomic binning, comparative biology and taxonomic classification.</title>
        <authorList>
            <person name="Goeker M."/>
        </authorList>
    </citation>
    <scope>NUCLEOTIDE SEQUENCE [LARGE SCALE GENOMIC DNA]</scope>
    <source>
        <strain evidence="1 2">DSM 22975</strain>
    </source>
</reference>
<dbReference type="RefSeq" id="WP_188027336.1">
    <property type="nucleotide sequence ID" value="NZ_JACHGR010000008.1"/>
</dbReference>
<proteinExistence type="predicted"/>
<dbReference type="InterPro" id="IPR029058">
    <property type="entry name" value="AB_hydrolase_fold"/>
</dbReference>
<evidence type="ECO:0000313" key="2">
    <source>
        <dbReference type="Proteomes" id="UP000585721"/>
    </source>
</evidence>
<dbReference type="AlphaFoldDB" id="A0A841GBT6"/>
<dbReference type="EMBL" id="JACHGR010000008">
    <property type="protein sequence ID" value="MBB6056618.1"/>
    <property type="molecule type" value="Genomic_DNA"/>
</dbReference>
<evidence type="ECO:0000313" key="1">
    <source>
        <dbReference type="EMBL" id="MBB6056618.1"/>
    </source>
</evidence>
<dbReference type="Pfam" id="PF06821">
    <property type="entry name" value="Ser_hydrolase"/>
    <property type="match status" value="1"/>
</dbReference>
<gene>
    <name evidence="1" type="ORF">HNR75_002556</name>
</gene>
<dbReference type="InterPro" id="IPR010662">
    <property type="entry name" value="RBBP9/YdeN"/>
</dbReference>
<accession>A0A841GBT6</accession>
<comment type="caution">
    <text evidence="1">The sequence shown here is derived from an EMBL/GenBank/DDBJ whole genome shotgun (WGS) entry which is preliminary data.</text>
</comment>
<sequence>MNNILLVPGLHDSGPQHWQTLWHQQHPHWLRVAQSDWTTPDLLRWAQPVIEQLANSQQPLTLVAHSFGCLASLYAARQLPEKVSSLFLVAPADPDLLGVQEALINHPAAATGRIIASSNDPWMPLDRVCFWSQRWRLPFSLLGPLRHINAESGHGPWAEGLALLRWHCQLQDEAVCALK</sequence>
<protein>
    <recommendedName>
        <fullName evidence="3">Alpha/beta hydrolase</fullName>
    </recommendedName>
</protein>
<dbReference type="GO" id="GO:0016787">
    <property type="term" value="F:hydrolase activity"/>
    <property type="evidence" value="ECO:0007669"/>
    <property type="project" value="InterPro"/>
</dbReference>
<dbReference type="Gene3D" id="3.40.50.1820">
    <property type="entry name" value="alpha/beta hydrolase"/>
    <property type="match status" value="1"/>
</dbReference>
<keyword evidence="2" id="KW-1185">Reference proteome</keyword>
<evidence type="ECO:0008006" key="3">
    <source>
        <dbReference type="Google" id="ProtNLM"/>
    </source>
</evidence>
<dbReference type="SUPFAM" id="SSF53474">
    <property type="entry name" value="alpha/beta-Hydrolases"/>
    <property type="match status" value="1"/>
</dbReference>